<dbReference type="Proteomes" id="UP000273326">
    <property type="component" value="Chromosome"/>
</dbReference>
<organism evidence="2 3">
    <name type="scientific">Jeotgalibaca ciconiae</name>
    <dbReference type="NCBI Taxonomy" id="2496265"/>
    <lineage>
        <taxon>Bacteria</taxon>
        <taxon>Bacillati</taxon>
        <taxon>Bacillota</taxon>
        <taxon>Bacilli</taxon>
        <taxon>Lactobacillales</taxon>
        <taxon>Carnobacteriaceae</taxon>
        <taxon>Jeotgalibaca</taxon>
    </lineage>
</organism>
<keyword evidence="1" id="KW-0812">Transmembrane</keyword>
<reference evidence="3" key="1">
    <citation type="submission" date="2018-12" db="EMBL/GenBank/DDBJ databases">
        <title>Complete genome sequencing of Jeotgalibaca sp. H21T32.</title>
        <authorList>
            <person name="Bae J.-W."/>
            <person name="Lee S.-Y."/>
        </authorList>
    </citation>
    <scope>NUCLEOTIDE SEQUENCE [LARGE SCALE GENOMIC DNA]</scope>
    <source>
        <strain evidence="3">H21T32</strain>
    </source>
</reference>
<feature type="transmembrane region" description="Helical" evidence="1">
    <location>
        <begin position="63"/>
        <end position="83"/>
    </location>
</feature>
<accession>A0A3Q9BL54</accession>
<evidence type="ECO:0000313" key="2">
    <source>
        <dbReference type="EMBL" id="AZP04471.1"/>
    </source>
</evidence>
<keyword evidence="1" id="KW-0472">Membrane</keyword>
<dbReference type="KEGG" id="jeh:EJN90_07400"/>
<dbReference type="OrthoDB" id="2882974at2"/>
<dbReference type="EMBL" id="CP034465">
    <property type="protein sequence ID" value="AZP04471.1"/>
    <property type="molecule type" value="Genomic_DNA"/>
</dbReference>
<dbReference type="AlphaFoldDB" id="A0A3Q9BL54"/>
<keyword evidence="3" id="KW-1185">Reference proteome</keyword>
<gene>
    <name evidence="2" type="ORF">EJN90_07400</name>
</gene>
<sequence length="132" mass="14649">MSRKPEKVIAIIGACLVLLFLGGFALTVLNMDIEKYREVIVPIFEGNFSDLASEEGFQNMRTLGAWFSATAFITLVFVALGNLFISNNRYPYRAAICFGLTGIAVLFGSQLIAYPLAFIFFVVTAMSLFRKK</sequence>
<proteinExistence type="predicted"/>
<protein>
    <submittedName>
        <fullName evidence="2">DUF4064 domain-containing protein</fullName>
    </submittedName>
</protein>
<evidence type="ECO:0000256" key="1">
    <source>
        <dbReference type="SAM" id="Phobius"/>
    </source>
</evidence>
<name>A0A3Q9BL54_9LACT</name>
<keyword evidence="1" id="KW-1133">Transmembrane helix</keyword>
<evidence type="ECO:0000313" key="3">
    <source>
        <dbReference type="Proteomes" id="UP000273326"/>
    </source>
</evidence>
<dbReference type="RefSeq" id="WP_126109921.1">
    <property type="nucleotide sequence ID" value="NZ_CP034465.1"/>
</dbReference>